<protein>
    <submittedName>
        <fullName evidence="1">Uncharacterized protein</fullName>
    </submittedName>
</protein>
<proteinExistence type="predicted"/>
<reference evidence="1" key="1">
    <citation type="submission" date="2014-11" db="EMBL/GenBank/DDBJ databases">
        <authorList>
            <person name="Amaro Gonzalez C."/>
        </authorList>
    </citation>
    <scope>NUCLEOTIDE SEQUENCE</scope>
</reference>
<dbReference type="AlphaFoldDB" id="A0A0E9WWQ9"/>
<dbReference type="EMBL" id="GBXM01013901">
    <property type="protein sequence ID" value="JAH94676.1"/>
    <property type="molecule type" value="Transcribed_RNA"/>
</dbReference>
<organism evidence="1">
    <name type="scientific">Anguilla anguilla</name>
    <name type="common">European freshwater eel</name>
    <name type="synonym">Muraena anguilla</name>
    <dbReference type="NCBI Taxonomy" id="7936"/>
    <lineage>
        <taxon>Eukaryota</taxon>
        <taxon>Metazoa</taxon>
        <taxon>Chordata</taxon>
        <taxon>Craniata</taxon>
        <taxon>Vertebrata</taxon>
        <taxon>Euteleostomi</taxon>
        <taxon>Actinopterygii</taxon>
        <taxon>Neopterygii</taxon>
        <taxon>Teleostei</taxon>
        <taxon>Anguilliformes</taxon>
        <taxon>Anguillidae</taxon>
        <taxon>Anguilla</taxon>
    </lineage>
</organism>
<reference evidence="1" key="2">
    <citation type="journal article" date="2015" name="Fish Shellfish Immunol.">
        <title>Early steps in the European eel (Anguilla anguilla)-Vibrio vulnificus interaction in the gills: Role of the RtxA13 toxin.</title>
        <authorList>
            <person name="Callol A."/>
            <person name="Pajuelo D."/>
            <person name="Ebbesson L."/>
            <person name="Teles M."/>
            <person name="MacKenzie S."/>
            <person name="Amaro C."/>
        </authorList>
    </citation>
    <scope>NUCLEOTIDE SEQUENCE</scope>
</reference>
<evidence type="ECO:0000313" key="1">
    <source>
        <dbReference type="EMBL" id="JAH94676.1"/>
    </source>
</evidence>
<accession>A0A0E9WWQ9</accession>
<name>A0A0E9WWQ9_ANGAN</name>
<sequence>METWDSPRVKRNLAFLAVALSAVHCCTVHWLYCRHHGLLRLVLNGLNTTSYCKHKMSREGKKTETNIQPFAEIMLHVLCEL</sequence>